<dbReference type="FunFam" id="3.40.50.300:FF:000251">
    <property type="entry name" value="ABC transporter B family member 19"/>
    <property type="match status" value="1"/>
</dbReference>
<proteinExistence type="inferred from homology"/>
<evidence type="ECO:0000256" key="8">
    <source>
        <dbReference type="SAM" id="Phobius"/>
    </source>
</evidence>
<dbReference type="InterPro" id="IPR017871">
    <property type="entry name" value="ABC_transporter-like_CS"/>
</dbReference>
<dbReference type="SUPFAM" id="SSF52540">
    <property type="entry name" value="P-loop containing nucleoside triphosphate hydrolases"/>
    <property type="match status" value="2"/>
</dbReference>
<feature type="domain" description="ABC transporter" evidence="9">
    <location>
        <begin position="1046"/>
        <end position="1285"/>
    </location>
</feature>
<feature type="transmembrane region" description="Helical" evidence="8">
    <location>
        <begin position="210"/>
        <end position="229"/>
    </location>
</feature>
<dbReference type="InterPro" id="IPR027417">
    <property type="entry name" value="P-loop_NTPase"/>
</dbReference>
<protein>
    <submittedName>
        <fullName evidence="11">Uncharacterized protein</fullName>
    </submittedName>
</protein>
<dbReference type="GO" id="GO:0005743">
    <property type="term" value="C:mitochondrial inner membrane"/>
    <property type="evidence" value="ECO:0007669"/>
    <property type="project" value="TreeGrafter"/>
</dbReference>
<name>A0A9P9WKX4_9PEZI</name>
<dbReference type="GO" id="GO:0005524">
    <property type="term" value="F:ATP binding"/>
    <property type="evidence" value="ECO:0007669"/>
    <property type="project" value="UniProtKB-KW"/>
</dbReference>
<dbReference type="InterPro" id="IPR036640">
    <property type="entry name" value="ABC1_TM_sf"/>
</dbReference>
<sequence>MAKSTPEKTAPNAGSDDSFSHLLDSEADILRQQVSAPATDVGITTLYRYATISDKIILVISAICAVAGGAALPLMTLLFGNLQGTFQEYLLNTILYEEYNSRMTSFVLYFVYLAIGQLVVFYISVVGFLYTGEHISNAIRERYLSSCLRQNIGYFDSKMGNGEITSCITTDIDTIRQGISEKLGFALTAVATFFSAFIIGFVSYWKLTLVLFSTVVALLTIMSSASVFITRYSIQMSQSTSLANSIIGDVLQSIRTTVAFGAQDRLAKKHEDYLSRAERDGFRMKATVAVMVAGMMLVLYLNYALSFWVGSTFLIDEEVSLQKVLTIMMAIMLGAFELGHVSPHVQAFLMALSSAQKLFNTIDRLPPLGLDPTLDTGDEPDKIVGTIRFDNVKHIYPSRPQVAVLDSFSLVIPAGKTTAIVGPSGSGKSTIASLLERFYAPVSGNIYLDGRDISLLNLRWLRRTVSLVSQEPRLFDTTIYENIRHGLLGSPLAMDSLERQNELIVAAAKKANAHEFITELSQGYDTVVGERGFLLSGGQKQRIAIARAIVSDPKVLILDEATSALDSESESSVQTALTAASYGRTTITIAHRLSTIQDAHNIVVLSKGFIIEQGTHIELLQKEQAYFRLVESQRLHAEASLPPQTRYELLPATMDQTPSLPASQGGQMGGPNVTSTDKAAVAAPAGIVLQRSNTRRSRNGWWATVKFIASLNMEEGKLMVWGCFWSIICGAGNPVQAVFFGKQIATLSAPLSAYNISQVKHASNFWSAMYVMLAVVQFIAFVAQGVAFAHCSERLIHRVRDRAFRAVLRQDISFFDETSTGTLEAFMSTEVKQVTGLSAATLSTLIIACSTLVGAMSVSLAIGWKLSLVCIATIPLLLACGFTRFYMLAYFQAHARNAFRESAGRASEAISSIRTVAALTREDQVSTKFHQELEVQQRDSLYSVLKSSIFYAASQSLVHLVFALGFWYGGTLIARHEYDLFQFFVCFSAIVFGAQSAGTFFSYSQEIGNAHQAAVNVQALFEREVAIDTWVTTGRRIHPDECKATIEFRNVDFSYPTRPNQQILRGFSLKIGPGQHVALVGPSGCGKSTVVALLDRFYDPVCGNISLNGQDIRSLNLNDYRAAISIVSQEPNIFYGTIRENVLLGAPATREISEEAIVAACRDANIFDFIASLPDGMDTVVGGSGVLLSGGQKQRIALARALVRDPKILLLDEATSSLDSESELLVQASLDQAAFGRTTISVAHRLSTIQRADVILFMHQGAVAEIGTHEELVNMDNRYARFVKLQSLEGSW</sequence>
<keyword evidence="4" id="KW-0547">Nucleotide-binding</keyword>
<evidence type="ECO:0000259" key="10">
    <source>
        <dbReference type="PROSITE" id="PS50929"/>
    </source>
</evidence>
<dbReference type="SUPFAM" id="SSF90123">
    <property type="entry name" value="ABC transporter transmembrane region"/>
    <property type="match status" value="2"/>
</dbReference>
<evidence type="ECO:0000259" key="9">
    <source>
        <dbReference type="PROSITE" id="PS50893"/>
    </source>
</evidence>
<comment type="caution">
    <text evidence="11">The sequence shown here is derived from an EMBL/GenBank/DDBJ whole genome shotgun (WGS) entry which is preliminary data.</text>
</comment>
<organism evidence="11 12">
    <name type="scientific">Neoarthrinium moseri</name>
    <dbReference type="NCBI Taxonomy" id="1658444"/>
    <lineage>
        <taxon>Eukaryota</taxon>
        <taxon>Fungi</taxon>
        <taxon>Dikarya</taxon>
        <taxon>Ascomycota</taxon>
        <taxon>Pezizomycotina</taxon>
        <taxon>Sordariomycetes</taxon>
        <taxon>Xylariomycetidae</taxon>
        <taxon>Amphisphaeriales</taxon>
        <taxon>Apiosporaceae</taxon>
        <taxon>Neoarthrinium</taxon>
    </lineage>
</organism>
<keyword evidence="7 8" id="KW-0472">Membrane</keyword>
<dbReference type="CDD" id="cd18577">
    <property type="entry name" value="ABC_6TM_Pgp_ABCB1_D1_like"/>
    <property type="match status" value="1"/>
</dbReference>
<feature type="transmembrane region" description="Helical" evidence="8">
    <location>
        <begin position="718"/>
        <end position="745"/>
    </location>
</feature>
<dbReference type="CDD" id="cd18578">
    <property type="entry name" value="ABC_6TM_Pgp_ABCB1_D2_like"/>
    <property type="match status" value="1"/>
</dbReference>
<reference evidence="11" key="1">
    <citation type="submission" date="2021-03" db="EMBL/GenBank/DDBJ databases">
        <title>Revisited historic fungal species revealed as producer of novel bioactive compounds through whole genome sequencing and comparative genomics.</title>
        <authorList>
            <person name="Vignolle G.A."/>
            <person name="Hochenegger N."/>
            <person name="Mach R.L."/>
            <person name="Mach-Aigner A.R."/>
            <person name="Javad Rahimi M."/>
            <person name="Salim K.A."/>
            <person name="Chan C.M."/>
            <person name="Lim L.B.L."/>
            <person name="Cai F."/>
            <person name="Druzhinina I.S."/>
            <person name="U'Ren J.M."/>
            <person name="Derntl C."/>
        </authorList>
    </citation>
    <scope>NUCLEOTIDE SEQUENCE</scope>
    <source>
        <strain evidence="11">TUCIM 5799</strain>
    </source>
</reference>
<feature type="transmembrane region" description="Helical" evidence="8">
    <location>
        <begin position="56"/>
        <end position="79"/>
    </location>
</feature>
<dbReference type="InterPro" id="IPR003593">
    <property type="entry name" value="AAA+_ATPase"/>
</dbReference>
<accession>A0A9P9WKX4</accession>
<dbReference type="InterPro" id="IPR011527">
    <property type="entry name" value="ABC1_TM_dom"/>
</dbReference>
<evidence type="ECO:0000256" key="3">
    <source>
        <dbReference type="ARBA" id="ARBA00022692"/>
    </source>
</evidence>
<dbReference type="SMART" id="SM00382">
    <property type="entry name" value="AAA"/>
    <property type="match status" value="2"/>
</dbReference>
<dbReference type="FunFam" id="3.40.50.300:FF:000913">
    <property type="entry name" value="ABC multidrug transporter SitT"/>
    <property type="match status" value="1"/>
</dbReference>
<dbReference type="GO" id="GO:0090374">
    <property type="term" value="P:oligopeptide export from mitochondrion"/>
    <property type="evidence" value="ECO:0007669"/>
    <property type="project" value="TreeGrafter"/>
</dbReference>
<feature type="domain" description="ABC transmembrane type-1" evidence="10">
    <location>
        <begin position="59"/>
        <end position="350"/>
    </location>
</feature>
<evidence type="ECO:0000256" key="6">
    <source>
        <dbReference type="ARBA" id="ARBA00022989"/>
    </source>
</evidence>
<feature type="domain" description="ABC transmembrane type-1" evidence="10">
    <location>
        <begin position="720"/>
        <end position="1009"/>
    </location>
</feature>
<dbReference type="InterPro" id="IPR039421">
    <property type="entry name" value="Type_1_exporter"/>
</dbReference>
<dbReference type="Pfam" id="PF00664">
    <property type="entry name" value="ABC_membrane"/>
    <property type="match status" value="2"/>
</dbReference>
<dbReference type="PROSITE" id="PS50893">
    <property type="entry name" value="ABC_TRANSPORTER_2"/>
    <property type="match status" value="2"/>
</dbReference>
<dbReference type="PANTHER" id="PTHR43394:SF27">
    <property type="entry name" value="ATP-DEPENDENT TRANSLOCASE ABCB1-LIKE"/>
    <property type="match status" value="1"/>
</dbReference>
<feature type="transmembrane region" description="Helical" evidence="8">
    <location>
        <begin position="866"/>
        <end position="891"/>
    </location>
</feature>
<keyword evidence="6 8" id="KW-1133">Transmembrane helix</keyword>
<evidence type="ECO:0000256" key="2">
    <source>
        <dbReference type="ARBA" id="ARBA00007577"/>
    </source>
</evidence>
<evidence type="ECO:0000256" key="1">
    <source>
        <dbReference type="ARBA" id="ARBA00004141"/>
    </source>
</evidence>
<feature type="transmembrane region" description="Helical" evidence="8">
    <location>
        <begin position="106"/>
        <end position="130"/>
    </location>
</feature>
<dbReference type="Gene3D" id="3.40.50.300">
    <property type="entry name" value="P-loop containing nucleotide triphosphate hydrolases"/>
    <property type="match status" value="2"/>
</dbReference>
<dbReference type="Pfam" id="PF00005">
    <property type="entry name" value="ABC_tran"/>
    <property type="match status" value="2"/>
</dbReference>
<dbReference type="Gene3D" id="1.20.1560.10">
    <property type="entry name" value="ABC transporter type 1, transmembrane domain"/>
    <property type="match status" value="1"/>
</dbReference>
<feature type="transmembrane region" description="Helical" evidence="8">
    <location>
        <begin position="837"/>
        <end position="860"/>
    </location>
</feature>
<feature type="transmembrane region" description="Helical" evidence="8">
    <location>
        <begin position="321"/>
        <end position="341"/>
    </location>
</feature>
<feature type="transmembrane region" description="Helical" evidence="8">
    <location>
        <begin position="765"/>
        <end position="789"/>
    </location>
</feature>
<feature type="transmembrane region" description="Helical" evidence="8">
    <location>
        <begin position="948"/>
        <end position="968"/>
    </location>
</feature>
<evidence type="ECO:0000256" key="5">
    <source>
        <dbReference type="ARBA" id="ARBA00022840"/>
    </source>
</evidence>
<feature type="transmembrane region" description="Helical" evidence="8">
    <location>
        <begin position="980"/>
        <end position="1003"/>
    </location>
</feature>
<dbReference type="EMBL" id="JAFIMR010000017">
    <property type="protein sequence ID" value="KAI1868370.1"/>
    <property type="molecule type" value="Genomic_DNA"/>
</dbReference>
<dbReference type="GO" id="GO:0015421">
    <property type="term" value="F:ABC-type oligopeptide transporter activity"/>
    <property type="evidence" value="ECO:0007669"/>
    <property type="project" value="TreeGrafter"/>
</dbReference>
<comment type="similarity">
    <text evidence="2">Belongs to the ABC transporter superfamily. ABCB family. Multidrug resistance exporter (TC 3.A.1.201) subfamily.</text>
</comment>
<feature type="domain" description="ABC transporter" evidence="9">
    <location>
        <begin position="387"/>
        <end position="632"/>
    </location>
</feature>
<evidence type="ECO:0000313" key="11">
    <source>
        <dbReference type="EMBL" id="KAI1868370.1"/>
    </source>
</evidence>
<keyword evidence="5" id="KW-0067">ATP-binding</keyword>
<feature type="transmembrane region" description="Helical" evidence="8">
    <location>
        <begin position="286"/>
        <end position="309"/>
    </location>
</feature>
<evidence type="ECO:0000256" key="7">
    <source>
        <dbReference type="ARBA" id="ARBA00023136"/>
    </source>
</evidence>
<evidence type="ECO:0000313" key="12">
    <source>
        <dbReference type="Proteomes" id="UP000829685"/>
    </source>
</evidence>
<dbReference type="CDD" id="cd03249">
    <property type="entry name" value="ABC_MTABC3_MDL1_MDL2"/>
    <property type="match status" value="2"/>
</dbReference>
<keyword evidence="12" id="KW-1185">Reference proteome</keyword>
<dbReference type="PROSITE" id="PS50929">
    <property type="entry name" value="ABC_TM1F"/>
    <property type="match status" value="2"/>
</dbReference>
<dbReference type="PROSITE" id="PS00211">
    <property type="entry name" value="ABC_TRANSPORTER_1"/>
    <property type="match status" value="2"/>
</dbReference>
<dbReference type="InterPro" id="IPR003439">
    <property type="entry name" value="ABC_transporter-like_ATP-bd"/>
</dbReference>
<dbReference type="PANTHER" id="PTHR43394">
    <property type="entry name" value="ATP-DEPENDENT PERMEASE MDL1, MITOCHONDRIAL"/>
    <property type="match status" value="1"/>
</dbReference>
<gene>
    <name evidence="11" type="ORF">JX265_007193</name>
</gene>
<keyword evidence="3 8" id="KW-0812">Transmembrane</keyword>
<evidence type="ECO:0000256" key="4">
    <source>
        <dbReference type="ARBA" id="ARBA00022741"/>
    </source>
</evidence>
<dbReference type="Proteomes" id="UP000829685">
    <property type="component" value="Unassembled WGS sequence"/>
</dbReference>
<dbReference type="FunFam" id="1.20.1560.10:FF:000102">
    <property type="entry name" value="ABC multidrug transporter Mdr1"/>
    <property type="match status" value="1"/>
</dbReference>
<feature type="transmembrane region" description="Helical" evidence="8">
    <location>
        <begin position="183"/>
        <end position="204"/>
    </location>
</feature>
<comment type="subcellular location">
    <subcellularLocation>
        <location evidence="1">Membrane</location>
        <topology evidence="1">Multi-pass membrane protein</topology>
    </subcellularLocation>
</comment>
<dbReference type="GO" id="GO:0016887">
    <property type="term" value="F:ATP hydrolysis activity"/>
    <property type="evidence" value="ECO:0007669"/>
    <property type="project" value="InterPro"/>
</dbReference>